<name>A0A1I0RRF7_9BACT</name>
<dbReference type="GO" id="GO:0004553">
    <property type="term" value="F:hydrolase activity, hydrolyzing O-glycosyl compounds"/>
    <property type="evidence" value="ECO:0007669"/>
    <property type="project" value="InterPro"/>
</dbReference>
<dbReference type="PANTHER" id="PTHR11452">
    <property type="entry name" value="ALPHA-GALACTOSIDASE/ALPHA-N-ACETYLGALACTOSAMINIDASE"/>
    <property type="match status" value="1"/>
</dbReference>
<dbReference type="InterPro" id="IPR017853">
    <property type="entry name" value="GH"/>
</dbReference>
<dbReference type="InterPro" id="IPR013785">
    <property type="entry name" value="Aldolase_TIM"/>
</dbReference>
<reference evidence="8" key="1">
    <citation type="submission" date="2016-10" db="EMBL/GenBank/DDBJ databases">
        <authorList>
            <person name="Varghese N."/>
            <person name="Submissions S."/>
        </authorList>
    </citation>
    <scope>NUCLEOTIDE SEQUENCE [LARGE SCALE GENOMIC DNA]</scope>
    <source>
        <strain evidence="8">DSM 3695</strain>
    </source>
</reference>
<gene>
    <name evidence="7" type="ORF">SAMN04488122_3276</name>
</gene>
<keyword evidence="2 5" id="KW-0732">Signal</keyword>
<evidence type="ECO:0000313" key="7">
    <source>
        <dbReference type="EMBL" id="SEW43948.1"/>
    </source>
</evidence>
<dbReference type="SUPFAM" id="SSF51445">
    <property type="entry name" value="(Trans)glycosidases"/>
    <property type="match status" value="1"/>
</dbReference>
<keyword evidence="8" id="KW-1185">Reference proteome</keyword>
<feature type="chain" id="PRO_5011629312" evidence="5">
    <location>
        <begin position="24"/>
        <end position="663"/>
    </location>
</feature>
<feature type="domain" description="Alpha galactosidase C-terminal" evidence="6">
    <location>
        <begin position="593"/>
        <end position="657"/>
    </location>
</feature>
<evidence type="ECO:0000256" key="2">
    <source>
        <dbReference type="ARBA" id="ARBA00022729"/>
    </source>
</evidence>
<dbReference type="GO" id="GO:0005975">
    <property type="term" value="P:carbohydrate metabolic process"/>
    <property type="evidence" value="ECO:0007669"/>
    <property type="project" value="InterPro"/>
</dbReference>
<keyword evidence="4" id="KW-0326">Glycosidase</keyword>
<dbReference type="Proteomes" id="UP000199310">
    <property type="component" value="Unassembled WGS sequence"/>
</dbReference>
<sequence>MNNLLRCLLAGTGMLCLSVSLYAQQTATIPFGKNNRIVYDLRNGTYAVWAGGKAVIRHAYAFYDESTSPDTARVPRSMKVATIPNGKQYTITSAAGGLKREHVFYVYNNDDAFYTAVVLRGTGARSRYMSPLTGESIPYTSGVFVPFDNDAWIKYRVVDLAGAGFTASEVTAVYDSVSNAGIVLGSVEHNNWKTGIRVAGGQLSAIAGWTDSLVTRDGIRHGIVTQGDTLCSSPKIMVAVKADWRKGMEQYAVANRRAEPRYIFNWKGAKPFGWNSWGSMQTKLTLPKAKQVVDFFADSCKAFRSKDGNVYIDLDSYWDNLTQGGMTGDFSQLKAFADYCKQRGVKPGIYWAPFVDWSKSPRTVEGSHYNYEEVWTKVNGQYHDFDGCRAMDPTHPATRERIAYLIKRFKEAGFEMIKIDFIGHAAIEADHYYDPSVHTGMQAFRKGMEFLVDQLDSKMLVYAAISPSMATGRYVHTRRIACDAFKSIDETAYTLNATSLGWWQSKVYDYADADHVVFEGASIGANRARLTSAIVTGTIITGDDYSEPGSAHVVAQQLLQNKEVLQAAQLEDAFLPVDHHTGEAPSNLFVYNASGYTYLAVLNYGKQAATFSAGLDKLGLNTKQAYRCKELFSGKISEVKGTLQVSVDAADAVIIRLEAMRTR</sequence>
<evidence type="ECO:0000256" key="4">
    <source>
        <dbReference type="ARBA" id="ARBA00023295"/>
    </source>
</evidence>
<dbReference type="InterPro" id="IPR013780">
    <property type="entry name" value="Glyco_hydro_b"/>
</dbReference>
<dbReference type="EMBL" id="FOJG01000001">
    <property type="protein sequence ID" value="SEW43948.1"/>
    <property type="molecule type" value="Genomic_DNA"/>
</dbReference>
<dbReference type="InterPro" id="IPR002241">
    <property type="entry name" value="Glyco_hydro_27"/>
</dbReference>
<keyword evidence="3" id="KW-0378">Hydrolase</keyword>
<comment type="similarity">
    <text evidence="1">Belongs to the glycosyl hydrolase 27 family.</text>
</comment>
<dbReference type="Gene3D" id="3.20.20.70">
    <property type="entry name" value="Aldolase class I"/>
    <property type="match status" value="1"/>
</dbReference>
<dbReference type="PANTHER" id="PTHR11452:SF75">
    <property type="entry name" value="ALPHA-GALACTOSIDASE MEL1"/>
    <property type="match status" value="1"/>
</dbReference>
<evidence type="ECO:0000256" key="3">
    <source>
        <dbReference type="ARBA" id="ARBA00022801"/>
    </source>
</evidence>
<organism evidence="7 8">
    <name type="scientific">Chitinophaga arvensicola</name>
    <dbReference type="NCBI Taxonomy" id="29529"/>
    <lineage>
        <taxon>Bacteria</taxon>
        <taxon>Pseudomonadati</taxon>
        <taxon>Bacteroidota</taxon>
        <taxon>Chitinophagia</taxon>
        <taxon>Chitinophagales</taxon>
        <taxon>Chitinophagaceae</taxon>
        <taxon>Chitinophaga</taxon>
    </lineage>
</organism>
<dbReference type="STRING" id="29529.SAMN04488122_3276"/>
<dbReference type="Gene3D" id="2.60.40.1180">
    <property type="entry name" value="Golgi alpha-mannosidase II"/>
    <property type="match status" value="1"/>
</dbReference>
<evidence type="ECO:0000313" key="8">
    <source>
        <dbReference type="Proteomes" id="UP000199310"/>
    </source>
</evidence>
<proteinExistence type="inferred from homology"/>
<accession>A0A1I0RRF7</accession>
<evidence type="ECO:0000256" key="1">
    <source>
        <dbReference type="ARBA" id="ARBA00009743"/>
    </source>
</evidence>
<dbReference type="AlphaFoldDB" id="A0A1I0RRF7"/>
<feature type="signal peptide" evidence="5">
    <location>
        <begin position="1"/>
        <end position="23"/>
    </location>
</feature>
<evidence type="ECO:0000259" key="6">
    <source>
        <dbReference type="Pfam" id="PF17801"/>
    </source>
</evidence>
<dbReference type="InterPro" id="IPR041233">
    <property type="entry name" value="Melibiase_C"/>
</dbReference>
<dbReference type="Pfam" id="PF17801">
    <property type="entry name" value="Melibiase_C"/>
    <property type="match status" value="1"/>
</dbReference>
<protein>
    <submittedName>
        <fullName evidence="7">Alpha-galactosidase</fullName>
    </submittedName>
</protein>
<dbReference type="SUPFAM" id="SSF51011">
    <property type="entry name" value="Glycosyl hydrolase domain"/>
    <property type="match status" value="1"/>
</dbReference>
<evidence type="ECO:0000256" key="5">
    <source>
        <dbReference type="SAM" id="SignalP"/>
    </source>
</evidence>